<feature type="transmembrane region" description="Helical" evidence="6">
    <location>
        <begin position="84"/>
        <end position="106"/>
    </location>
</feature>
<accession>A0A557SYM7</accession>
<keyword evidence="3 6" id="KW-0812">Transmembrane</keyword>
<dbReference type="InterPro" id="IPR050833">
    <property type="entry name" value="Poly_Biosynth_Transport"/>
</dbReference>
<organism evidence="7 8">
    <name type="scientific">Candidatus Nitrosocosmicus arcticus</name>
    <dbReference type="NCBI Taxonomy" id="2035267"/>
    <lineage>
        <taxon>Archaea</taxon>
        <taxon>Nitrososphaerota</taxon>
        <taxon>Nitrososphaeria</taxon>
        <taxon>Nitrososphaerales</taxon>
        <taxon>Nitrososphaeraceae</taxon>
        <taxon>Candidatus Nitrosocosmicus</taxon>
    </lineage>
</organism>
<feature type="transmembrane region" description="Helical" evidence="6">
    <location>
        <begin position="118"/>
        <end position="137"/>
    </location>
</feature>
<feature type="transmembrane region" description="Helical" evidence="6">
    <location>
        <begin position="440"/>
        <end position="461"/>
    </location>
</feature>
<feature type="transmembrane region" description="Helical" evidence="6">
    <location>
        <begin position="42"/>
        <end position="63"/>
    </location>
</feature>
<evidence type="ECO:0000256" key="3">
    <source>
        <dbReference type="ARBA" id="ARBA00022692"/>
    </source>
</evidence>
<evidence type="ECO:0000313" key="8">
    <source>
        <dbReference type="Proteomes" id="UP000315289"/>
    </source>
</evidence>
<proteinExistence type="predicted"/>
<feature type="transmembrane region" description="Helical" evidence="6">
    <location>
        <begin position="295"/>
        <end position="314"/>
    </location>
</feature>
<evidence type="ECO:0008006" key="9">
    <source>
        <dbReference type="Google" id="ProtNLM"/>
    </source>
</evidence>
<keyword evidence="2" id="KW-1003">Cell membrane</keyword>
<protein>
    <recommendedName>
        <fullName evidence="9">Polysaccharide biosynthesis protein</fullName>
    </recommendedName>
</protein>
<dbReference type="Proteomes" id="UP000315289">
    <property type="component" value="Unassembled WGS sequence"/>
</dbReference>
<dbReference type="OrthoDB" id="12337at2157"/>
<feature type="transmembrane region" description="Helical" evidence="6">
    <location>
        <begin position="374"/>
        <end position="402"/>
    </location>
</feature>
<comment type="subcellular location">
    <subcellularLocation>
        <location evidence="1">Cell membrane</location>
        <topology evidence="1">Multi-pass membrane protein</topology>
    </subcellularLocation>
</comment>
<name>A0A557SYM7_9ARCH</name>
<dbReference type="AlphaFoldDB" id="A0A557SYM7"/>
<evidence type="ECO:0000256" key="6">
    <source>
        <dbReference type="SAM" id="Phobius"/>
    </source>
</evidence>
<feature type="transmembrane region" description="Helical" evidence="6">
    <location>
        <begin position="12"/>
        <end position="30"/>
    </location>
</feature>
<dbReference type="PANTHER" id="PTHR30250:SF28">
    <property type="entry name" value="POLYSACCHARIDE BIOSYNTHESIS PROTEIN"/>
    <property type="match status" value="1"/>
</dbReference>
<evidence type="ECO:0000256" key="2">
    <source>
        <dbReference type="ARBA" id="ARBA00022475"/>
    </source>
</evidence>
<keyword evidence="8" id="KW-1185">Reference proteome</keyword>
<feature type="transmembrane region" description="Helical" evidence="6">
    <location>
        <begin position="334"/>
        <end position="353"/>
    </location>
</feature>
<keyword evidence="5 6" id="KW-0472">Membrane</keyword>
<keyword evidence="4 6" id="KW-1133">Transmembrane helix</keyword>
<dbReference type="GO" id="GO:0005886">
    <property type="term" value="C:plasma membrane"/>
    <property type="evidence" value="ECO:0007669"/>
    <property type="project" value="UniProtKB-SubCell"/>
</dbReference>
<comment type="caution">
    <text evidence="7">The sequence shown here is derived from an EMBL/GenBank/DDBJ whole genome shotgun (WGS) entry which is preliminary data.</text>
</comment>
<feature type="transmembrane region" description="Helical" evidence="6">
    <location>
        <begin position="219"/>
        <end position="247"/>
    </location>
</feature>
<feature type="transmembrane region" description="Helical" evidence="6">
    <location>
        <begin position="149"/>
        <end position="169"/>
    </location>
</feature>
<feature type="transmembrane region" description="Helical" evidence="6">
    <location>
        <begin position="414"/>
        <end position="433"/>
    </location>
</feature>
<evidence type="ECO:0000256" key="5">
    <source>
        <dbReference type="ARBA" id="ARBA00023136"/>
    </source>
</evidence>
<evidence type="ECO:0000256" key="1">
    <source>
        <dbReference type="ARBA" id="ARBA00004651"/>
    </source>
</evidence>
<evidence type="ECO:0000313" key="7">
    <source>
        <dbReference type="EMBL" id="TVP41710.1"/>
    </source>
</evidence>
<dbReference type="EMBL" id="VOAH01000001">
    <property type="protein sequence ID" value="TVP41710.1"/>
    <property type="molecule type" value="Genomic_DNA"/>
</dbReference>
<evidence type="ECO:0000256" key="4">
    <source>
        <dbReference type="ARBA" id="ARBA00022989"/>
    </source>
</evidence>
<feature type="transmembrane region" description="Helical" evidence="6">
    <location>
        <begin position="253"/>
        <end position="274"/>
    </location>
</feature>
<dbReference type="RefSeq" id="WP_144728299.1">
    <property type="nucleotide sequence ID" value="NZ_ML675578.1"/>
</dbReference>
<feature type="transmembrane region" description="Helical" evidence="6">
    <location>
        <begin position="175"/>
        <end position="198"/>
    </location>
</feature>
<gene>
    <name evidence="7" type="ORF">NARC_10116</name>
</gene>
<reference evidence="7 8" key="1">
    <citation type="journal article" date="2019" name="Front. Microbiol.">
        <title>Ammonia Oxidation by the Arctic Terrestrial Thaumarchaeote Candidatus Nitrosocosmicus arcticus Is Stimulated by Increasing Temperatures.</title>
        <authorList>
            <person name="Alves R.J.E."/>
            <person name="Kerou M."/>
            <person name="Zappe A."/>
            <person name="Bittner R."/>
            <person name="Abby S.S."/>
            <person name="Schmidt H.A."/>
            <person name="Pfeifer K."/>
            <person name="Schleper C."/>
        </authorList>
    </citation>
    <scope>NUCLEOTIDE SEQUENCE [LARGE SCALE GENOMIC DNA]</scope>
    <source>
        <strain evidence="7 8">Kfb</strain>
    </source>
</reference>
<sequence length="494" mass="54814">MSKKIVAKGALFIYIETLISMGSGYIFWFIMSKISSPEIIGISSTVISLTVIFSTIASIGIPMGVQRFLGKSFSEKNLDVTKKFVKASFILTSFGIIICSIIFIILQSWLYQTFSLDFSLLILSIILITSTTFMTLFRSIVISSLDTKMLPLIMIIGTFVKILLAYALVVNDNGALGIMTGFIFVPILGSILYSIILFKMVKSEKKNSRDNIINYYKDIFVSSLANWIPTIIYTIGSHLGTLLVFGAHGSTEAGIYFIAFSLSMAITALTSSLFTIAYPIQSSMQDGRKRFTWRIIKLSLVISLPFSTCMLFYSKEILSLFGPAYDTGSLTLEILLLSTLPMAITTGINNLAYSYGNYKQVLTIGLSSNIPRTILYFALVPALEGVGAAISYTVGTIIGFIFSLKVSKKNQLTIQWKDVIFTFVIPILILLILNLIKLNFIIAIPVTLISSYLLLIKLNIFNSADVIDLKNLLPNKVSESLSWLVRKIETKKRE</sequence>
<dbReference type="PANTHER" id="PTHR30250">
    <property type="entry name" value="PST FAMILY PREDICTED COLANIC ACID TRANSPORTER"/>
    <property type="match status" value="1"/>
</dbReference>